<name>A0A0A0PZG1_9CAUD</name>
<accession>A0A0A0PZG1</accession>
<dbReference type="EMBL" id="KF835987">
    <property type="protein sequence ID" value="AHY25044.1"/>
    <property type="molecule type" value="Genomic_DNA"/>
</dbReference>
<reference evidence="1 2" key="1">
    <citation type="journal article" date="2015" name="Plant Pathol. J.">
        <title>Isolation and Genomic Characterization of the T4-Like Bacteriophage PM2 Infecting Pectobacterium carotovorum subsp. carotovorum.</title>
        <authorList>
            <person name="Lim J.A."/>
            <person name="Lee D.H."/>
            <person name="Heu S."/>
        </authorList>
    </citation>
    <scope>NUCLEOTIDE SEQUENCE [LARGE SCALE GENOMIC DNA]</scope>
</reference>
<dbReference type="KEGG" id="vg:26637975"/>
<dbReference type="GeneID" id="26637975"/>
<protein>
    <submittedName>
        <fullName evidence="1">Uncharacterized protein</fullName>
    </submittedName>
</protein>
<dbReference type="RefSeq" id="YP_009211503.1">
    <property type="nucleotide sequence ID" value="NC_028940.1"/>
</dbReference>
<dbReference type="OrthoDB" id="17816at10239"/>
<proteinExistence type="predicted"/>
<dbReference type="Proteomes" id="UP000030739">
    <property type="component" value="Segment"/>
</dbReference>
<organism evidence="1 2">
    <name type="scientific">Pectobacterium bacteriophage PM2</name>
    <dbReference type="NCBI Taxonomy" id="1429794"/>
    <lineage>
        <taxon>Viruses</taxon>
        <taxon>Duplodnaviria</taxon>
        <taxon>Heunggongvirae</taxon>
        <taxon>Uroviricota</taxon>
        <taxon>Caudoviricetes</taxon>
        <taxon>Pantevenvirales</taxon>
        <taxon>Straboviridae</taxon>
        <taxon>Tevenvirinae</taxon>
        <taxon>Mosugukvirus</taxon>
        <taxon>Mosugukvirus pm2</taxon>
    </lineage>
</organism>
<sequence length="153" mass="17858">MKDKIIDLGDFDIDDLEDLIFEYMVGLAYKNGIDWVADGNEFGENIFILSGVKYKVQWTYVGLESVEFQENDEGDYVPVGGWYWEYDAPDFEISSLVKVNEMHIPTENIVEVKESELNRLKRIESLFWQIESSLPSGLESWIDDEELQELRND</sequence>
<evidence type="ECO:0000313" key="2">
    <source>
        <dbReference type="Proteomes" id="UP000030739"/>
    </source>
</evidence>
<gene>
    <name evidence="1" type="ORF">PM2_082</name>
</gene>
<evidence type="ECO:0000313" key="1">
    <source>
        <dbReference type="EMBL" id="AHY25044.1"/>
    </source>
</evidence>
<keyword evidence="2" id="KW-1185">Reference proteome</keyword>